<accession>A0A395JJJ4</accession>
<sequence>MSSNPFIGEIMPVGFNFAPRGWSLCDGQLLAISSNTALFSLLGTKFGGDGRTTFGLPDLRGRVMKGVGSGPGLQTVVWGQKGGHESVTLTVQNLPSHNHTVILHGETAPATLNNPLGNMLASHTGYAAPVPAENKAMAAESITCANSGSGLPVDIKNPYLGIYMCIAMLGLYPSRS</sequence>
<dbReference type="AlphaFoldDB" id="A0A395JJJ4"/>
<dbReference type="Proteomes" id="UP000253083">
    <property type="component" value="Unassembled WGS sequence"/>
</dbReference>
<dbReference type="InterPro" id="IPR011083">
    <property type="entry name" value="Phage_tail_collar_dom"/>
</dbReference>
<evidence type="ECO:0000313" key="2">
    <source>
        <dbReference type="EMBL" id="RBP49929.1"/>
    </source>
</evidence>
<dbReference type="InParanoid" id="A0A395JJJ4"/>
<evidence type="ECO:0000313" key="3">
    <source>
        <dbReference type="Proteomes" id="UP000253083"/>
    </source>
</evidence>
<dbReference type="Gene3D" id="3.90.1340.10">
    <property type="entry name" value="Phage tail collar domain"/>
    <property type="match status" value="1"/>
</dbReference>
<reference evidence="2 3" key="1">
    <citation type="submission" date="2018-06" db="EMBL/GenBank/DDBJ databases">
        <title>Genomic Encyclopedia of Type Strains, Phase IV (KMG-IV): sequencing the most valuable type-strain genomes for metagenomic binning, comparative biology and taxonomic classification.</title>
        <authorList>
            <person name="Goeker M."/>
        </authorList>
    </citation>
    <scope>NUCLEOTIDE SEQUENCE [LARGE SCALE GENOMIC DNA]</scope>
    <source>
        <strain evidence="2 3">DSM 24032</strain>
    </source>
</reference>
<protein>
    <submittedName>
        <fullName evidence="2">Microcystin-dependent protein</fullName>
    </submittedName>
</protein>
<proteinExistence type="predicted"/>
<dbReference type="SUPFAM" id="SSF88874">
    <property type="entry name" value="Receptor-binding domain of short tail fibre protein gp12"/>
    <property type="match status" value="1"/>
</dbReference>
<dbReference type="Pfam" id="PF07484">
    <property type="entry name" value="Collar"/>
    <property type="match status" value="1"/>
</dbReference>
<dbReference type="EMBL" id="QNRT01000003">
    <property type="protein sequence ID" value="RBP49929.1"/>
    <property type="molecule type" value="Genomic_DNA"/>
</dbReference>
<comment type="caution">
    <text evidence="2">The sequence shown here is derived from an EMBL/GenBank/DDBJ whole genome shotgun (WGS) entry which is preliminary data.</text>
</comment>
<organism evidence="2 3">
    <name type="scientific">Arenicella xantha</name>
    <dbReference type="NCBI Taxonomy" id="644221"/>
    <lineage>
        <taxon>Bacteria</taxon>
        <taxon>Pseudomonadati</taxon>
        <taxon>Pseudomonadota</taxon>
        <taxon>Gammaproteobacteria</taxon>
        <taxon>Arenicellales</taxon>
        <taxon>Arenicellaceae</taxon>
        <taxon>Arenicella</taxon>
    </lineage>
</organism>
<gene>
    <name evidence="2" type="ORF">DFR28_103361</name>
</gene>
<dbReference type="InterPro" id="IPR037053">
    <property type="entry name" value="Phage_tail_collar_dom_sf"/>
</dbReference>
<dbReference type="RefSeq" id="WP_113954913.1">
    <property type="nucleotide sequence ID" value="NZ_QNRT01000003.1"/>
</dbReference>
<name>A0A395JJJ4_9GAMM</name>
<keyword evidence="3" id="KW-1185">Reference proteome</keyword>
<feature type="domain" description="Phage tail collar" evidence="1">
    <location>
        <begin position="8"/>
        <end position="63"/>
    </location>
</feature>
<evidence type="ECO:0000259" key="1">
    <source>
        <dbReference type="Pfam" id="PF07484"/>
    </source>
</evidence>
<dbReference type="OrthoDB" id="9810174at2"/>